<keyword evidence="5" id="KW-0813">Transport</keyword>
<proteinExistence type="inferred from homology"/>
<keyword evidence="2 5" id="KW-0561">Oxygen transport</keyword>
<dbReference type="AlphaFoldDB" id="A0A1Y5SH99"/>
<dbReference type="PROSITE" id="PS01033">
    <property type="entry name" value="GLOBIN"/>
    <property type="match status" value="1"/>
</dbReference>
<dbReference type="PANTHER" id="PTHR43396:SF3">
    <property type="entry name" value="FLAVOHEMOPROTEIN"/>
    <property type="match status" value="1"/>
</dbReference>
<evidence type="ECO:0000256" key="2">
    <source>
        <dbReference type="ARBA" id="ARBA00022621"/>
    </source>
</evidence>
<keyword evidence="1 5" id="KW-0349">Heme</keyword>
<evidence type="ECO:0000259" key="6">
    <source>
        <dbReference type="PROSITE" id="PS01033"/>
    </source>
</evidence>
<evidence type="ECO:0000256" key="1">
    <source>
        <dbReference type="ARBA" id="ARBA00022617"/>
    </source>
</evidence>
<dbReference type="GO" id="GO:0008941">
    <property type="term" value="F:nitric oxide dioxygenase NAD(P)H activity"/>
    <property type="evidence" value="ECO:0007669"/>
    <property type="project" value="TreeGrafter"/>
</dbReference>
<evidence type="ECO:0000256" key="4">
    <source>
        <dbReference type="ARBA" id="ARBA00023004"/>
    </source>
</evidence>
<name>A0A1Y5SH99_9RHOB</name>
<dbReference type="GO" id="GO:0005344">
    <property type="term" value="F:oxygen carrier activity"/>
    <property type="evidence" value="ECO:0007669"/>
    <property type="project" value="UniProtKB-KW"/>
</dbReference>
<dbReference type="Proteomes" id="UP000193409">
    <property type="component" value="Unassembled WGS sequence"/>
</dbReference>
<dbReference type="GO" id="GO:0046872">
    <property type="term" value="F:metal ion binding"/>
    <property type="evidence" value="ECO:0007669"/>
    <property type="project" value="UniProtKB-KW"/>
</dbReference>
<dbReference type="Pfam" id="PF00042">
    <property type="entry name" value="Globin"/>
    <property type="match status" value="1"/>
</dbReference>
<evidence type="ECO:0000256" key="5">
    <source>
        <dbReference type="RuleBase" id="RU000356"/>
    </source>
</evidence>
<dbReference type="Gene3D" id="1.10.490.10">
    <property type="entry name" value="Globins"/>
    <property type="match status" value="1"/>
</dbReference>
<dbReference type="OrthoDB" id="3213438at2"/>
<dbReference type="InterPro" id="IPR000971">
    <property type="entry name" value="Globin"/>
</dbReference>
<dbReference type="CDD" id="cd12131">
    <property type="entry name" value="HGbI-like"/>
    <property type="match status" value="1"/>
</dbReference>
<evidence type="ECO:0000313" key="8">
    <source>
        <dbReference type="Proteomes" id="UP000193409"/>
    </source>
</evidence>
<dbReference type="GO" id="GO:0046210">
    <property type="term" value="P:nitric oxide catabolic process"/>
    <property type="evidence" value="ECO:0007669"/>
    <property type="project" value="TreeGrafter"/>
</dbReference>
<dbReference type="InterPro" id="IPR012292">
    <property type="entry name" value="Globin/Proto"/>
</dbReference>
<protein>
    <submittedName>
        <fullName evidence="7">Bacterial hemoglobin</fullName>
    </submittedName>
</protein>
<gene>
    <name evidence="7" type="primary">vhb</name>
    <name evidence="7" type="ORF">PSA7680_01826</name>
</gene>
<evidence type="ECO:0000256" key="3">
    <source>
        <dbReference type="ARBA" id="ARBA00022723"/>
    </source>
</evidence>
<reference evidence="7 8" key="1">
    <citation type="submission" date="2017-03" db="EMBL/GenBank/DDBJ databases">
        <authorList>
            <person name="Afonso C.L."/>
            <person name="Miller P.J."/>
            <person name="Scott M.A."/>
            <person name="Spackman E."/>
            <person name="Goraichik I."/>
            <person name="Dimitrov K.M."/>
            <person name="Suarez D.L."/>
            <person name="Swayne D.E."/>
        </authorList>
    </citation>
    <scope>NUCLEOTIDE SEQUENCE [LARGE SCALE GENOMIC DNA]</scope>
    <source>
        <strain evidence="7 8">CECT 7680</strain>
    </source>
</reference>
<dbReference type="PANTHER" id="PTHR43396">
    <property type="entry name" value="FLAVOHEMOPROTEIN"/>
    <property type="match status" value="1"/>
</dbReference>
<dbReference type="RefSeq" id="WP_085868394.1">
    <property type="nucleotide sequence ID" value="NZ_FWFQ01000011.1"/>
</dbReference>
<dbReference type="InterPro" id="IPR009050">
    <property type="entry name" value="Globin-like_sf"/>
</dbReference>
<dbReference type="GO" id="GO:0019825">
    <property type="term" value="F:oxygen binding"/>
    <property type="evidence" value="ECO:0007669"/>
    <property type="project" value="InterPro"/>
</dbReference>
<dbReference type="EMBL" id="FWFQ01000011">
    <property type="protein sequence ID" value="SLN37650.1"/>
    <property type="molecule type" value="Genomic_DNA"/>
</dbReference>
<comment type="similarity">
    <text evidence="5">Belongs to the globin family.</text>
</comment>
<dbReference type="GO" id="GO:0020037">
    <property type="term" value="F:heme binding"/>
    <property type="evidence" value="ECO:0007669"/>
    <property type="project" value="InterPro"/>
</dbReference>
<evidence type="ECO:0000313" key="7">
    <source>
        <dbReference type="EMBL" id="SLN37650.1"/>
    </source>
</evidence>
<organism evidence="7 8">
    <name type="scientific">Pseudoruegeria aquimaris</name>
    <dbReference type="NCBI Taxonomy" id="393663"/>
    <lineage>
        <taxon>Bacteria</taxon>
        <taxon>Pseudomonadati</taxon>
        <taxon>Pseudomonadota</taxon>
        <taxon>Alphaproteobacteria</taxon>
        <taxon>Rhodobacterales</taxon>
        <taxon>Roseobacteraceae</taxon>
        <taxon>Pseudoruegeria</taxon>
    </lineage>
</organism>
<feature type="domain" description="Globin" evidence="6">
    <location>
        <begin position="1"/>
        <end position="134"/>
    </location>
</feature>
<keyword evidence="3" id="KW-0479">Metal-binding</keyword>
<keyword evidence="8" id="KW-1185">Reference proteome</keyword>
<accession>A0A1Y5SH99</accession>
<dbReference type="GO" id="GO:0071949">
    <property type="term" value="F:FAD binding"/>
    <property type="evidence" value="ECO:0007669"/>
    <property type="project" value="TreeGrafter"/>
</dbReference>
<keyword evidence="4" id="KW-0408">Iron</keyword>
<dbReference type="SUPFAM" id="SSF46458">
    <property type="entry name" value="Globin-like"/>
    <property type="match status" value="1"/>
</dbReference>
<dbReference type="GO" id="GO:0071500">
    <property type="term" value="P:cellular response to nitrosative stress"/>
    <property type="evidence" value="ECO:0007669"/>
    <property type="project" value="TreeGrafter"/>
</dbReference>
<sequence length="135" mass="14347">MTPTTVTLVQDSFSEVAPIADAAAEIFYDHLFDTQPQLRPMFPQDMAGQKSKLMKTLAFAVASLGDADTLLPALRDLGARHGGYGVAPEHYAAVGASLIHTLRQGLGPAFTEEVREAWLEVYATVAAAMQEGAAA</sequence>